<dbReference type="AlphaFoldDB" id="A0A7G9L6A3"/>
<evidence type="ECO:0000313" key="1">
    <source>
        <dbReference type="EMBL" id="QNM84152.1"/>
    </source>
</evidence>
<dbReference type="KEGG" id="ppec:H9W90_07985"/>
<name>A0A7G9L6A3_9FLAO</name>
<accession>A0A7G9L6A3</accession>
<proteinExistence type="predicted"/>
<protein>
    <submittedName>
        <fullName evidence="1">Uncharacterized protein</fullName>
    </submittedName>
</protein>
<reference evidence="1 2" key="1">
    <citation type="submission" date="2020-08" db="EMBL/GenBank/DDBJ databases">
        <title>Polaribacter sp. L12M9 isolated from gut of the Korean scallop.</title>
        <authorList>
            <person name="Jeong Y.S."/>
        </authorList>
    </citation>
    <scope>NUCLEOTIDE SEQUENCE [LARGE SCALE GENOMIC DNA]</scope>
    <source>
        <strain evidence="1 2">L12M9</strain>
    </source>
</reference>
<organism evidence="1 2">
    <name type="scientific">Polaribacter pectinis</name>
    <dbReference type="NCBI Taxonomy" id="2738844"/>
    <lineage>
        <taxon>Bacteria</taxon>
        <taxon>Pseudomonadati</taxon>
        <taxon>Bacteroidota</taxon>
        <taxon>Flavobacteriia</taxon>
        <taxon>Flavobacteriales</taxon>
        <taxon>Flavobacteriaceae</taxon>
    </lineage>
</organism>
<dbReference type="RefSeq" id="WP_187481108.1">
    <property type="nucleotide sequence ID" value="NZ_CP060695.1"/>
</dbReference>
<dbReference type="Proteomes" id="UP000515808">
    <property type="component" value="Chromosome"/>
</dbReference>
<sequence length="822" mass="96736">MEVINQHINKHIAPFIKSPTDGFEEIFSKIVNSEKERLKKLLIYVDRILNINATSNNSEINYLHLHIEKDFDFNDRTLILDFLVLKHFLYSLDNDKSEIVNELIQEKISRLKRDIINNQIPANASGRNGGNRIYKNWKSKKDEKKAELNFNKTILYSDNLQVYTLVNTLTRYFTECIDKFKSKQYVIKIEDVSQKKSYVAINKQKTLDQILNQIDQNEQLVDNLENIILFDSESKSSFINFNLKELLEWNGDGTTFKKLLIITFGKKKVNINNLKNKLNQVDFKFNTEKNELLKPYVITNYEVNKLIKIDNQKQLKTNFYGIESNTFWDSFLLETQIHENLYELISIKMRNIYSLVINEEIKEIVLESIFGGNEGTTLISETTQQEFPDELKNELKENLSNTLDYIIYSSWKDEIKKLIHENTTIVISNEFLENNILKKELQKELGLSHSNKLINWEELNSMTSENLLILNYLDPGHYPYYFYPNIIEIPTINSKGIFLNLLFKNKFQWANYNNNNDYYKLLNHQVRSDYFDWIAVKNKVNSLRPKVKEKTSWDIESTYVNNGNKEVIRIKLLSEKKPHNYQTSDLFIYKSNDTNKVVRAIDLLALNPTEIQSLDYIINALPIYDKLADINKQEEELDVIRKKFNIEDGEDAGRLWKVLLKRKSEDKGKESLYSEIQELLGQQNLKMVSFQHFENHWINPESKSLAPIVKKVFLSICNYLNLPKTYIILISRIKNKTKQTTRNNTRKMNLLFKDLFDDGCFDDISKTREILITKKEYYQKNHSLEELGIDENHLLENLVALVELINPEISLQKVDSIESINL</sequence>
<dbReference type="EMBL" id="CP060695">
    <property type="protein sequence ID" value="QNM84152.1"/>
    <property type="molecule type" value="Genomic_DNA"/>
</dbReference>
<gene>
    <name evidence="1" type="ORF">H9W90_07985</name>
</gene>
<evidence type="ECO:0000313" key="2">
    <source>
        <dbReference type="Proteomes" id="UP000515808"/>
    </source>
</evidence>
<keyword evidence="2" id="KW-1185">Reference proteome</keyword>